<organism evidence="2 3">
    <name type="scientific">Cellulomonas humilata</name>
    <dbReference type="NCBI Taxonomy" id="144055"/>
    <lineage>
        <taxon>Bacteria</taxon>
        <taxon>Bacillati</taxon>
        <taxon>Actinomycetota</taxon>
        <taxon>Actinomycetes</taxon>
        <taxon>Micrococcales</taxon>
        <taxon>Cellulomonadaceae</taxon>
        <taxon>Cellulomonas</taxon>
    </lineage>
</organism>
<proteinExistence type="predicted"/>
<sequence>MTTQHVEISTATPAPAEQAHVCGCGHATDQEIVLDVHSLPRPIRHAAIRGAFSAIPVGGSMVLVAPHKPLPLLAQLEQDAPGALAVEFLVDEPTECRVRLTRV</sequence>
<evidence type="ECO:0000259" key="1">
    <source>
        <dbReference type="Pfam" id="PF10006"/>
    </source>
</evidence>
<keyword evidence="3" id="KW-1185">Reference proteome</keyword>
<gene>
    <name evidence="2" type="ORF">HP550_19275</name>
</gene>
<accession>A0A7Y6A5S3</accession>
<name>A0A7Y6A5S3_9CELL</name>
<dbReference type="InterPro" id="IPR018720">
    <property type="entry name" value="DUF2249"/>
</dbReference>
<dbReference type="Proteomes" id="UP000565724">
    <property type="component" value="Unassembled WGS sequence"/>
</dbReference>
<dbReference type="EMBL" id="JABMCI010000070">
    <property type="protein sequence ID" value="NUU19395.1"/>
    <property type="molecule type" value="Genomic_DNA"/>
</dbReference>
<dbReference type="RefSeq" id="WP_175349278.1">
    <property type="nucleotide sequence ID" value="NZ_JABMCI010000070.1"/>
</dbReference>
<protein>
    <submittedName>
        <fullName evidence="2">DUF2249 domain-containing protein</fullName>
    </submittedName>
</protein>
<dbReference type="Pfam" id="PF10006">
    <property type="entry name" value="DUF2249"/>
    <property type="match status" value="1"/>
</dbReference>
<feature type="domain" description="DUF2249" evidence="1">
    <location>
        <begin position="33"/>
        <end position="102"/>
    </location>
</feature>
<reference evidence="2 3" key="1">
    <citation type="submission" date="2020-05" db="EMBL/GenBank/DDBJ databases">
        <title>Genome Sequencing of Type Strains.</title>
        <authorList>
            <person name="Lemaire J.F."/>
            <person name="Inderbitzin P."/>
            <person name="Gregorio O.A."/>
            <person name="Collins S.B."/>
            <person name="Wespe N."/>
            <person name="Knight-Connoni V."/>
        </authorList>
    </citation>
    <scope>NUCLEOTIDE SEQUENCE [LARGE SCALE GENOMIC DNA]</scope>
    <source>
        <strain evidence="2 3">ATCC 25174</strain>
    </source>
</reference>
<evidence type="ECO:0000313" key="2">
    <source>
        <dbReference type="EMBL" id="NUU19395.1"/>
    </source>
</evidence>
<dbReference type="AlphaFoldDB" id="A0A7Y6A5S3"/>
<comment type="caution">
    <text evidence="2">The sequence shown here is derived from an EMBL/GenBank/DDBJ whole genome shotgun (WGS) entry which is preliminary data.</text>
</comment>
<evidence type="ECO:0000313" key="3">
    <source>
        <dbReference type="Proteomes" id="UP000565724"/>
    </source>
</evidence>